<name>A0A285HX46_9ACTN</name>
<evidence type="ECO:0000313" key="3">
    <source>
        <dbReference type="Proteomes" id="UP000219612"/>
    </source>
</evidence>
<feature type="transmembrane region" description="Helical" evidence="1">
    <location>
        <begin position="22"/>
        <end position="45"/>
    </location>
</feature>
<keyword evidence="1" id="KW-0812">Transmembrane</keyword>
<dbReference type="Proteomes" id="UP000219612">
    <property type="component" value="Unassembled WGS sequence"/>
</dbReference>
<keyword evidence="1" id="KW-1133">Transmembrane helix</keyword>
<gene>
    <name evidence="2" type="ORF">SAMN05421748_10613</name>
</gene>
<dbReference type="AlphaFoldDB" id="A0A285HX46"/>
<evidence type="ECO:0000313" key="2">
    <source>
        <dbReference type="EMBL" id="SNY40259.1"/>
    </source>
</evidence>
<dbReference type="EMBL" id="OBDY01000006">
    <property type="protein sequence ID" value="SNY40259.1"/>
    <property type="molecule type" value="Genomic_DNA"/>
</dbReference>
<sequence>MSDRPTEIPDGHSTTLDEHRTAIWSAAIGGTTVVAAAIVAGLLGWGPGFWTDLFDPGPRVERRTLAVTLPNDGKLPPTDVDITVPDAKPKSGESLWVAVRNLKDTTWYLHPCTADSAGRGLCSDVTVGATVISPGPWTISAIIVNDSGHEKILKAQSKYTGSLEDWLDDDLTAIGAASGRRETNAG</sequence>
<dbReference type="RefSeq" id="WP_097320797.1">
    <property type="nucleotide sequence ID" value="NZ_OBDY01000006.1"/>
</dbReference>
<evidence type="ECO:0000256" key="1">
    <source>
        <dbReference type="SAM" id="Phobius"/>
    </source>
</evidence>
<proteinExistence type="predicted"/>
<accession>A0A285HX46</accession>
<keyword evidence="1" id="KW-0472">Membrane</keyword>
<reference evidence="3" key="1">
    <citation type="submission" date="2017-09" db="EMBL/GenBank/DDBJ databases">
        <authorList>
            <person name="Varghese N."/>
            <person name="Submissions S."/>
        </authorList>
    </citation>
    <scope>NUCLEOTIDE SEQUENCE [LARGE SCALE GENOMIC DNA]</scope>
    <source>
        <strain evidence="3">CGMCC 4.6857</strain>
    </source>
</reference>
<protein>
    <submittedName>
        <fullName evidence="2">Uncharacterized protein</fullName>
    </submittedName>
</protein>
<organism evidence="2 3">
    <name type="scientific">Paractinoplanes atraurantiacus</name>
    <dbReference type="NCBI Taxonomy" id="1036182"/>
    <lineage>
        <taxon>Bacteria</taxon>
        <taxon>Bacillati</taxon>
        <taxon>Actinomycetota</taxon>
        <taxon>Actinomycetes</taxon>
        <taxon>Micromonosporales</taxon>
        <taxon>Micromonosporaceae</taxon>
        <taxon>Paractinoplanes</taxon>
    </lineage>
</organism>
<keyword evidence="3" id="KW-1185">Reference proteome</keyword>